<evidence type="ECO:0000259" key="2">
    <source>
        <dbReference type="PROSITE" id="PS51747"/>
    </source>
</evidence>
<gene>
    <name evidence="3" type="ORF">ACH5RR_036067</name>
</gene>
<dbReference type="AlphaFoldDB" id="A0ABD2Y7M6"/>
<dbReference type="PROSITE" id="PS51747">
    <property type="entry name" value="CYT_DCMP_DEAMINASES_2"/>
    <property type="match status" value="1"/>
</dbReference>
<feature type="region of interest" description="Disordered" evidence="1">
    <location>
        <begin position="108"/>
        <end position="141"/>
    </location>
</feature>
<feature type="compositionally biased region" description="Polar residues" evidence="1">
    <location>
        <begin position="115"/>
        <end position="126"/>
    </location>
</feature>
<organism evidence="3 4">
    <name type="scientific">Cinchona calisaya</name>
    <dbReference type="NCBI Taxonomy" id="153742"/>
    <lineage>
        <taxon>Eukaryota</taxon>
        <taxon>Viridiplantae</taxon>
        <taxon>Streptophyta</taxon>
        <taxon>Embryophyta</taxon>
        <taxon>Tracheophyta</taxon>
        <taxon>Spermatophyta</taxon>
        <taxon>Magnoliopsida</taxon>
        <taxon>eudicotyledons</taxon>
        <taxon>Gunneridae</taxon>
        <taxon>Pentapetalae</taxon>
        <taxon>asterids</taxon>
        <taxon>lamiids</taxon>
        <taxon>Gentianales</taxon>
        <taxon>Rubiaceae</taxon>
        <taxon>Cinchonoideae</taxon>
        <taxon>Cinchoneae</taxon>
        <taxon>Cinchona</taxon>
    </lineage>
</organism>
<dbReference type="GO" id="GO:0008033">
    <property type="term" value="P:tRNA processing"/>
    <property type="evidence" value="ECO:0007669"/>
    <property type="project" value="UniProtKB-KW"/>
</dbReference>
<dbReference type="Pfam" id="PF00383">
    <property type="entry name" value="dCMP_cyt_deam_1"/>
    <property type="match status" value="1"/>
</dbReference>
<evidence type="ECO:0000313" key="4">
    <source>
        <dbReference type="Proteomes" id="UP001630127"/>
    </source>
</evidence>
<protein>
    <recommendedName>
        <fullName evidence="2">CMP/dCMP-type deaminase domain-containing protein</fullName>
    </recommendedName>
</protein>
<dbReference type="EMBL" id="JBJUIK010000015">
    <property type="protein sequence ID" value="KAL3501618.1"/>
    <property type="molecule type" value="Genomic_DNA"/>
</dbReference>
<dbReference type="PANTHER" id="PTHR11079:SF179">
    <property type="entry name" value="TRNA(ADENINE(34)) DEAMINASE, CHLOROPLASTIC"/>
    <property type="match status" value="1"/>
</dbReference>
<proteinExistence type="predicted"/>
<feature type="compositionally biased region" description="Basic and acidic residues" evidence="1">
    <location>
        <begin position="29"/>
        <end position="38"/>
    </location>
</feature>
<dbReference type="SUPFAM" id="SSF53927">
    <property type="entry name" value="Cytidine deaminase-like"/>
    <property type="match status" value="1"/>
</dbReference>
<dbReference type="CDD" id="cd01285">
    <property type="entry name" value="nucleoside_deaminase"/>
    <property type="match status" value="1"/>
</dbReference>
<dbReference type="GO" id="GO:0046872">
    <property type="term" value="F:metal ion binding"/>
    <property type="evidence" value="ECO:0007669"/>
    <property type="project" value="UniProtKB-KW"/>
</dbReference>
<dbReference type="InterPro" id="IPR002125">
    <property type="entry name" value="CMP_dCMP_dom"/>
</dbReference>
<sequence>MKKTHETKLVRGNEQHNKASRSSYSSRVSELKEQDSRRLSQSSGIKGPSDEIWDVTEPSMQEPPEAEAVENERNIGKAVVKRTGKSLWNIIGDIVSFCWVLHSESHGSTAKPCGKNSSNQSSNSETWFADHDPEENTYLEPKRDTINVSADWQQEEKISSQSQVELSSSSSLKTDMKQTGAGSLPSSIVLQRDSSLKRASFPSGETSEMKFGGSFPKTRAGESLITLSSLQLRRSPVIGEKSEAREPEASGSGTIVQIDQPVHITPKENPRSAGKNEELQRRKLGRNDQVVKDRFDEWEEAYRLEMEQRRVDEMFMREALLEAKKAADSWEVPVGAVLVWNGKITARGYYLVEELRDSTAHAEINCIREASNILQTWRLSETTLYVTLEPCTMCAGAILQARVDTAFPDW</sequence>
<feature type="domain" description="CMP/dCMP-type deaminase" evidence="2">
    <location>
        <begin position="310"/>
        <end position="410"/>
    </location>
</feature>
<dbReference type="Proteomes" id="UP001630127">
    <property type="component" value="Unassembled WGS sequence"/>
</dbReference>
<dbReference type="GO" id="GO:0052717">
    <property type="term" value="F:tRNA-specific adenosine-34 deaminase activity"/>
    <property type="evidence" value="ECO:0007669"/>
    <property type="project" value="UniProtKB-EC"/>
</dbReference>
<dbReference type="Gene3D" id="3.40.140.10">
    <property type="entry name" value="Cytidine Deaminase, domain 2"/>
    <property type="match status" value="1"/>
</dbReference>
<feature type="region of interest" description="Disordered" evidence="1">
    <location>
        <begin position="153"/>
        <end position="183"/>
    </location>
</feature>
<feature type="compositionally biased region" description="Basic and acidic residues" evidence="1">
    <location>
        <begin position="265"/>
        <end position="285"/>
    </location>
</feature>
<feature type="region of interest" description="Disordered" evidence="1">
    <location>
        <begin position="1"/>
        <end position="71"/>
    </location>
</feature>
<comment type="caution">
    <text evidence="3">The sequence shown here is derived from an EMBL/GenBank/DDBJ whole genome shotgun (WGS) entry which is preliminary data.</text>
</comment>
<evidence type="ECO:0000313" key="3">
    <source>
        <dbReference type="EMBL" id="KAL3501618.1"/>
    </source>
</evidence>
<name>A0ABD2Y7M6_9GENT</name>
<feature type="compositionally biased region" description="Low complexity" evidence="1">
    <location>
        <begin position="159"/>
        <end position="172"/>
    </location>
</feature>
<evidence type="ECO:0000256" key="1">
    <source>
        <dbReference type="SAM" id="MobiDB-lite"/>
    </source>
</evidence>
<dbReference type="InterPro" id="IPR016193">
    <property type="entry name" value="Cytidine_deaminase-like"/>
</dbReference>
<feature type="compositionally biased region" description="Basic and acidic residues" evidence="1">
    <location>
        <begin position="1"/>
        <end position="17"/>
    </location>
</feature>
<dbReference type="PANTHER" id="PTHR11079">
    <property type="entry name" value="CYTOSINE DEAMINASE FAMILY MEMBER"/>
    <property type="match status" value="1"/>
</dbReference>
<reference evidence="3 4" key="1">
    <citation type="submission" date="2024-11" db="EMBL/GenBank/DDBJ databases">
        <title>A near-complete genome assembly of Cinchona calisaya.</title>
        <authorList>
            <person name="Lian D.C."/>
            <person name="Zhao X.W."/>
            <person name="Wei L."/>
        </authorList>
    </citation>
    <scope>NUCLEOTIDE SEQUENCE [LARGE SCALE GENOMIC DNA]</scope>
    <source>
        <tissue evidence="3">Nenye</tissue>
    </source>
</reference>
<feature type="region of interest" description="Disordered" evidence="1">
    <location>
        <begin position="239"/>
        <end position="285"/>
    </location>
</feature>
<keyword evidence="4" id="KW-1185">Reference proteome</keyword>
<accession>A0ABD2Y7M6</accession>
<feature type="region of interest" description="Disordered" evidence="1">
    <location>
        <begin position="195"/>
        <end position="215"/>
    </location>
</feature>